<evidence type="ECO:0000313" key="3">
    <source>
        <dbReference type="EnsemblMetazoa" id="CapteP121027"/>
    </source>
</evidence>
<reference evidence="4" key="1">
    <citation type="submission" date="2012-12" db="EMBL/GenBank/DDBJ databases">
        <authorList>
            <person name="Hellsten U."/>
            <person name="Grimwood J."/>
            <person name="Chapman J.A."/>
            <person name="Shapiro H."/>
            <person name="Aerts A."/>
            <person name="Otillar R.P."/>
            <person name="Terry A.Y."/>
            <person name="Boore J.L."/>
            <person name="Simakov O."/>
            <person name="Marletaz F."/>
            <person name="Cho S.-J."/>
            <person name="Edsinger-Gonzales E."/>
            <person name="Havlak P."/>
            <person name="Kuo D.-H."/>
            <person name="Larsson T."/>
            <person name="Lv J."/>
            <person name="Arendt D."/>
            <person name="Savage R."/>
            <person name="Osoegawa K."/>
            <person name="de Jong P."/>
            <person name="Lindberg D.R."/>
            <person name="Seaver E.C."/>
            <person name="Weisblat D.A."/>
            <person name="Putnam N.H."/>
            <person name="Grigoriev I.V."/>
            <person name="Rokhsar D.S."/>
        </authorList>
    </citation>
    <scope>NUCLEOTIDE SEQUENCE</scope>
    <source>
        <strain evidence="4">I ESC-2004</strain>
    </source>
</reference>
<feature type="transmembrane region" description="Helical" evidence="1">
    <location>
        <begin position="174"/>
        <end position="199"/>
    </location>
</feature>
<accession>R7VA12</accession>
<feature type="transmembrane region" description="Helical" evidence="1">
    <location>
        <begin position="239"/>
        <end position="256"/>
    </location>
</feature>
<dbReference type="EMBL" id="KB293808">
    <property type="protein sequence ID" value="ELU15449.1"/>
    <property type="molecule type" value="Genomic_DNA"/>
</dbReference>
<dbReference type="Gene3D" id="1.20.1260.100">
    <property type="entry name" value="TspO/MBR protein"/>
    <property type="match status" value="1"/>
</dbReference>
<dbReference type="OrthoDB" id="5586934at2759"/>
<feature type="transmembrane region" description="Helical" evidence="1">
    <location>
        <begin position="268"/>
        <end position="291"/>
    </location>
</feature>
<evidence type="ECO:0000313" key="4">
    <source>
        <dbReference type="Proteomes" id="UP000014760"/>
    </source>
</evidence>
<organism evidence="2">
    <name type="scientific">Capitella teleta</name>
    <name type="common">Polychaete worm</name>
    <dbReference type="NCBI Taxonomy" id="283909"/>
    <lineage>
        <taxon>Eukaryota</taxon>
        <taxon>Metazoa</taxon>
        <taxon>Spiralia</taxon>
        <taxon>Lophotrochozoa</taxon>
        <taxon>Annelida</taxon>
        <taxon>Polychaeta</taxon>
        <taxon>Sedentaria</taxon>
        <taxon>Scolecida</taxon>
        <taxon>Capitellidae</taxon>
        <taxon>Capitella</taxon>
    </lineage>
</organism>
<feature type="transmembrane region" description="Helical" evidence="1">
    <location>
        <begin position="128"/>
        <end position="153"/>
    </location>
</feature>
<evidence type="ECO:0000313" key="2">
    <source>
        <dbReference type="EMBL" id="ELU15449.1"/>
    </source>
</evidence>
<feature type="transmembrane region" description="Helical" evidence="1">
    <location>
        <begin position="56"/>
        <end position="77"/>
    </location>
</feature>
<feature type="transmembrane region" description="Helical" evidence="1">
    <location>
        <begin position="12"/>
        <end position="36"/>
    </location>
</feature>
<dbReference type="HOGENOM" id="CLU_076617_0_0_1"/>
<sequence length="318" mass="35812">MGDHKSSFLVPIVMSCLLMLAMFAFNALSSIAGGVFVNSTGDISDLWYSSITPSGITFAIWGLIYAWLVVFIIYVLSSLCRKGIQGRPLYMSPALLPPSMFYILAINFSLNISWLFMFDRSMESNNYLIASVVILFLMPVTLYTCIGITCYTVNKYQVVLRKYSLIKEVWMIHFMVQNAFGIYAGWTTIATVLNLGAVLTYVVNIEEETTALIQLGILSIEILFWFLLDLFALDKFTRYLFTPHFVLVWAFTGSFMKNVIGDESEPHAVFITCLLALSGFALLTKIIAMIYRSVKRPLYQDDVVNPTLEEGGVSVDKH</sequence>
<dbReference type="PANTHER" id="PTHR33802">
    <property type="entry name" value="SI:CH211-161H7.5-RELATED"/>
    <property type="match status" value="1"/>
</dbReference>
<dbReference type="PROSITE" id="PS51257">
    <property type="entry name" value="PROKAR_LIPOPROTEIN"/>
    <property type="match status" value="1"/>
</dbReference>
<keyword evidence="4" id="KW-1185">Reference proteome</keyword>
<dbReference type="Proteomes" id="UP000014760">
    <property type="component" value="Unassembled WGS sequence"/>
</dbReference>
<keyword evidence="1" id="KW-1133">Transmembrane helix</keyword>
<dbReference type="AlphaFoldDB" id="R7VA12"/>
<dbReference type="InterPro" id="IPR038330">
    <property type="entry name" value="TspO/MBR-related_sf"/>
</dbReference>
<dbReference type="OMA" id="YTWLLLM"/>
<dbReference type="EMBL" id="AMQN01000651">
    <property type="status" value="NOT_ANNOTATED_CDS"/>
    <property type="molecule type" value="Genomic_DNA"/>
</dbReference>
<name>R7VA12_CAPTE</name>
<feature type="transmembrane region" description="Helical" evidence="1">
    <location>
        <begin position="211"/>
        <end position="232"/>
    </location>
</feature>
<reference evidence="2 4" key="2">
    <citation type="journal article" date="2013" name="Nature">
        <title>Insights into bilaterian evolution from three spiralian genomes.</title>
        <authorList>
            <person name="Simakov O."/>
            <person name="Marletaz F."/>
            <person name="Cho S.J."/>
            <person name="Edsinger-Gonzales E."/>
            <person name="Havlak P."/>
            <person name="Hellsten U."/>
            <person name="Kuo D.H."/>
            <person name="Larsson T."/>
            <person name="Lv J."/>
            <person name="Arendt D."/>
            <person name="Savage R."/>
            <person name="Osoegawa K."/>
            <person name="de Jong P."/>
            <person name="Grimwood J."/>
            <person name="Chapman J.A."/>
            <person name="Shapiro H."/>
            <person name="Aerts A."/>
            <person name="Otillar R.P."/>
            <person name="Terry A.Y."/>
            <person name="Boore J.L."/>
            <person name="Grigoriev I.V."/>
            <person name="Lindberg D.R."/>
            <person name="Seaver E.C."/>
            <person name="Weisblat D.A."/>
            <person name="Putnam N.H."/>
            <person name="Rokhsar D.S."/>
        </authorList>
    </citation>
    <scope>NUCLEOTIDE SEQUENCE</scope>
    <source>
        <strain evidence="2 4">I ESC-2004</strain>
    </source>
</reference>
<dbReference type="PANTHER" id="PTHR33802:SF1">
    <property type="entry name" value="XK-RELATED PROTEIN"/>
    <property type="match status" value="1"/>
</dbReference>
<reference evidence="3" key="3">
    <citation type="submission" date="2015-06" db="UniProtKB">
        <authorList>
            <consortium name="EnsemblMetazoa"/>
        </authorList>
    </citation>
    <scope>IDENTIFICATION</scope>
</reference>
<gene>
    <name evidence="2" type="ORF">CAPTEDRAFT_121027</name>
</gene>
<proteinExistence type="predicted"/>
<feature type="transmembrane region" description="Helical" evidence="1">
    <location>
        <begin position="89"/>
        <end position="116"/>
    </location>
</feature>
<evidence type="ECO:0000256" key="1">
    <source>
        <dbReference type="SAM" id="Phobius"/>
    </source>
</evidence>
<protein>
    <submittedName>
        <fullName evidence="2 3">Uncharacterized protein</fullName>
    </submittedName>
</protein>
<keyword evidence="1" id="KW-0812">Transmembrane</keyword>
<dbReference type="EnsemblMetazoa" id="CapteT121027">
    <property type="protein sequence ID" value="CapteP121027"/>
    <property type="gene ID" value="CapteG121027"/>
</dbReference>
<keyword evidence="1" id="KW-0472">Membrane</keyword>